<gene>
    <name evidence="1" type="ORF">B0A65_09205</name>
</gene>
<keyword evidence="2" id="KW-1185">Reference proteome</keyword>
<proteinExistence type="predicted"/>
<name>A0ABX4BQU9_FLAFR</name>
<protein>
    <submittedName>
        <fullName evidence="1">Uncharacterized protein</fullName>
    </submittedName>
</protein>
<organism evidence="1 2">
    <name type="scientific">Flavobacterium frigidimaris</name>
    <dbReference type="NCBI Taxonomy" id="262320"/>
    <lineage>
        <taxon>Bacteria</taxon>
        <taxon>Pseudomonadati</taxon>
        <taxon>Bacteroidota</taxon>
        <taxon>Flavobacteriia</taxon>
        <taxon>Flavobacteriales</taxon>
        <taxon>Flavobacteriaceae</taxon>
        <taxon>Flavobacterium</taxon>
    </lineage>
</organism>
<evidence type="ECO:0000313" key="2">
    <source>
        <dbReference type="Proteomes" id="UP000198382"/>
    </source>
</evidence>
<comment type="caution">
    <text evidence="1">The sequence shown here is derived from an EMBL/GenBank/DDBJ whole genome shotgun (WGS) entry which is preliminary data.</text>
</comment>
<dbReference type="Proteomes" id="UP000198382">
    <property type="component" value="Unassembled WGS sequence"/>
</dbReference>
<accession>A0ABX4BQU9</accession>
<sequence>MALIFVHFSSCYLSVKSPHYSLLNLLFSRKNAKTFCKNQGLYLNLQFFQTAKKMKQILLDLHT</sequence>
<dbReference type="EMBL" id="MUGV01000016">
    <property type="protein sequence ID" value="OXA79540.1"/>
    <property type="molecule type" value="Genomic_DNA"/>
</dbReference>
<reference evidence="1 2" key="1">
    <citation type="submission" date="2016-11" db="EMBL/GenBank/DDBJ databases">
        <title>Whole genomes of Flavobacteriaceae.</title>
        <authorList>
            <person name="Stine C."/>
            <person name="Li C."/>
            <person name="Tadesse D."/>
        </authorList>
    </citation>
    <scope>NUCLEOTIDE SEQUENCE [LARGE SCALE GENOMIC DNA]</scope>
    <source>
        <strain evidence="1 2">DSM 15937</strain>
    </source>
</reference>
<evidence type="ECO:0000313" key="1">
    <source>
        <dbReference type="EMBL" id="OXA79540.1"/>
    </source>
</evidence>